<gene>
    <name evidence="11" type="ORF">MNOR_LOCUS41915</name>
</gene>
<dbReference type="GO" id="GO:0003964">
    <property type="term" value="F:RNA-directed DNA polymerase activity"/>
    <property type="evidence" value="ECO:0007669"/>
    <property type="project" value="UniProtKB-KW"/>
</dbReference>
<organism evidence="11 12">
    <name type="scientific">Meganyctiphanes norvegica</name>
    <name type="common">Northern krill</name>
    <name type="synonym">Thysanopoda norvegica</name>
    <dbReference type="NCBI Taxonomy" id="48144"/>
    <lineage>
        <taxon>Eukaryota</taxon>
        <taxon>Metazoa</taxon>
        <taxon>Ecdysozoa</taxon>
        <taxon>Arthropoda</taxon>
        <taxon>Crustacea</taxon>
        <taxon>Multicrustacea</taxon>
        <taxon>Malacostraca</taxon>
        <taxon>Eumalacostraca</taxon>
        <taxon>Eucarida</taxon>
        <taxon>Euphausiacea</taxon>
        <taxon>Euphausiidae</taxon>
        <taxon>Meganyctiphanes</taxon>
    </lineage>
</organism>
<evidence type="ECO:0000256" key="8">
    <source>
        <dbReference type="SAM" id="MobiDB-lite"/>
    </source>
</evidence>
<evidence type="ECO:0000313" key="12">
    <source>
        <dbReference type="Proteomes" id="UP001497623"/>
    </source>
</evidence>
<keyword evidence="4" id="KW-0540">Nuclease</keyword>
<dbReference type="EMBL" id="CAXKWB010178937">
    <property type="protein sequence ID" value="CAL4253457.1"/>
    <property type="molecule type" value="Genomic_DNA"/>
</dbReference>
<evidence type="ECO:0000256" key="3">
    <source>
        <dbReference type="ARBA" id="ARBA00022695"/>
    </source>
</evidence>
<feature type="domain" description="Integrase zinc-binding" evidence="10">
    <location>
        <begin position="210"/>
        <end position="264"/>
    </location>
</feature>
<evidence type="ECO:0000256" key="5">
    <source>
        <dbReference type="ARBA" id="ARBA00022759"/>
    </source>
</evidence>
<protein>
    <recommendedName>
        <fullName evidence="1">RNA-directed DNA polymerase</fullName>
        <ecNumber evidence="1">2.7.7.49</ecNumber>
    </recommendedName>
</protein>
<evidence type="ECO:0000259" key="10">
    <source>
        <dbReference type="Pfam" id="PF17921"/>
    </source>
</evidence>
<proteinExistence type="predicted"/>
<dbReference type="FunFam" id="1.10.340.70:FF:000004">
    <property type="entry name" value="Retrovirus-related Pol polyprotein from transposon 297-like Protein"/>
    <property type="match status" value="1"/>
</dbReference>
<feature type="compositionally biased region" description="Polar residues" evidence="8">
    <location>
        <begin position="261"/>
        <end position="289"/>
    </location>
</feature>
<evidence type="ECO:0000256" key="2">
    <source>
        <dbReference type="ARBA" id="ARBA00022679"/>
    </source>
</evidence>
<dbReference type="Pfam" id="PF17917">
    <property type="entry name" value="RT_RNaseH"/>
    <property type="match status" value="1"/>
</dbReference>
<dbReference type="Gene3D" id="1.10.340.70">
    <property type="match status" value="1"/>
</dbReference>
<keyword evidence="12" id="KW-1185">Reference proteome</keyword>
<comment type="caution">
    <text evidence="11">The sequence shown here is derived from an EMBL/GenBank/DDBJ whole genome shotgun (WGS) entry which is preliminary data.</text>
</comment>
<dbReference type="InterPro" id="IPR043502">
    <property type="entry name" value="DNA/RNA_pol_sf"/>
</dbReference>
<dbReference type="PANTHER" id="PTHR37984">
    <property type="entry name" value="PROTEIN CBG26694"/>
    <property type="match status" value="1"/>
</dbReference>
<keyword evidence="6" id="KW-0378">Hydrolase</keyword>
<feature type="region of interest" description="Disordered" evidence="8">
    <location>
        <begin position="261"/>
        <end position="296"/>
    </location>
</feature>
<reference evidence="11 12" key="1">
    <citation type="submission" date="2024-05" db="EMBL/GenBank/DDBJ databases">
        <authorList>
            <person name="Wallberg A."/>
        </authorList>
    </citation>
    <scope>NUCLEOTIDE SEQUENCE [LARGE SCALE GENOMIC DNA]</scope>
</reference>
<dbReference type="EC" id="2.7.7.49" evidence="1"/>
<evidence type="ECO:0000256" key="7">
    <source>
        <dbReference type="ARBA" id="ARBA00022918"/>
    </source>
</evidence>
<dbReference type="InterPro" id="IPR050951">
    <property type="entry name" value="Retrovirus_Pol_polyprotein"/>
</dbReference>
<dbReference type="GO" id="GO:0016787">
    <property type="term" value="F:hydrolase activity"/>
    <property type="evidence" value="ECO:0007669"/>
    <property type="project" value="UniProtKB-KW"/>
</dbReference>
<evidence type="ECO:0000313" key="11">
    <source>
        <dbReference type="EMBL" id="CAL4253457.1"/>
    </source>
</evidence>
<keyword evidence="3" id="KW-0548">Nucleotidyltransferase</keyword>
<evidence type="ECO:0000256" key="6">
    <source>
        <dbReference type="ARBA" id="ARBA00022801"/>
    </source>
</evidence>
<keyword evidence="5" id="KW-0255">Endonuclease</keyword>
<keyword evidence="2" id="KW-0808">Transferase</keyword>
<dbReference type="Pfam" id="PF17921">
    <property type="entry name" value="Integrase_H2C2"/>
    <property type="match status" value="1"/>
</dbReference>
<dbReference type="AlphaFoldDB" id="A0AAV2SUM8"/>
<dbReference type="PANTHER" id="PTHR37984:SF7">
    <property type="entry name" value="INTEGRASE CATALYTIC DOMAIN-CONTAINING PROTEIN"/>
    <property type="match status" value="1"/>
</dbReference>
<accession>A0AAV2SUM8</accession>
<keyword evidence="7" id="KW-0695">RNA-directed DNA polymerase</keyword>
<dbReference type="SUPFAM" id="SSF56672">
    <property type="entry name" value="DNA/RNA polymerases"/>
    <property type="match status" value="1"/>
</dbReference>
<evidence type="ECO:0000256" key="4">
    <source>
        <dbReference type="ARBA" id="ARBA00022722"/>
    </source>
</evidence>
<sequence length="296" mass="33231">MTLVGSRFTQPAESRYAPVEGEALGVVYALDKARYFVQGCTNLIIAVDHKPLLKLFSDRALEDIPNCRLRNLKEKTLRYRFRMIHIPGVKNKVADDLSRHPAEAPSRIELHDVTANTSDENCLNEDTIEEHTIAATTSIFNTAPITAVTWTLIQQATTSDEDLSILLELIESGFPEDISEVPNSIRYYFPLRDSLSTVQDVEVYKDRILIPTCLRQNCLSTLHAAHQGVSKMLARAESSIYWPGITKDIQETRDKCENCNRNAPSNANGPPHLQYNQTTPSRKSALTYSHTKESAT</sequence>
<dbReference type="InterPro" id="IPR041588">
    <property type="entry name" value="Integrase_H2C2"/>
</dbReference>
<feature type="domain" description="Reverse transcriptase RNase H-like" evidence="9">
    <location>
        <begin position="6"/>
        <end position="60"/>
    </location>
</feature>
<evidence type="ECO:0000259" key="9">
    <source>
        <dbReference type="Pfam" id="PF17917"/>
    </source>
</evidence>
<dbReference type="InterPro" id="IPR041373">
    <property type="entry name" value="RT_RNaseH"/>
</dbReference>
<dbReference type="Proteomes" id="UP001497623">
    <property type="component" value="Unassembled WGS sequence"/>
</dbReference>
<evidence type="ECO:0000256" key="1">
    <source>
        <dbReference type="ARBA" id="ARBA00012493"/>
    </source>
</evidence>
<dbReference type="GO" id="GO:0004519">
    <property type="term" value="F:endonuclease activity"/>
    <property type="evidence" value="ECO:0007669"/>
    <property type="project" value="UniProtKB-KW"/>
</dbReference>
<name>A0AAV2SUM8_MEGNR</name>